<dbReference type="InterPro" id="IPR050625">
    <property type="entry name" value="ParA/MinD_ATPase"/>
</dbReference>
<keyword evidence="2" id="KW-0378">Hydrolase</keyword>
<accession>A0A0G3HE41</accession>
<dbReference type="GO" id="GO:0004386">
    <property type="term" value="F:helicase activity"/>
    <property type="evidence" value="ECO:0007669"/>
    <property type="project" value="UniProtKB-KW"/>
</dbReference>
<evidence type="ECO:0000313" key="3">
    <source>
        <dbReference type="Proteomes" id="UP000035548"/>
    </source>
</evidence>
<organism evidence="2 3">
    <name type="scientific">Corynebacterium uterequi</name>
    <dbReference type="NCBI Taxonomy" id="1072256"/>
    <lineage>
        <taxon>Bacteria</taxon>
        <taxon>Bacillati</taxon>
        <taxon>Actinomycetota</taxon>
        <taxon>Actinomycetes</taxon>
        <taxon>Mycobacteriales</taxon>
        <taxon>Corynebacteriaceae</taxon>
        <taxon>Corynebacterium</taxon>
    </lineage>
</organism>
<dbReference type="InterPro" id="IPR022521">
    <property type="entry name" value="Rv3660c"/>
</dbReference>
<reference evidence="2 3" key="1">
    <citation type="journal article" date="2015" name="Genome Announc.">
        <title>Virulence Factor Genes Detected in the Complete Genome Sequence of Corynebacterium uterequi DSM 45634, Isolated from the Uterus of a Maiden Mare.</title>
        <authorList>
            <person name="Ruckert C."/>
            <person name="Kriete M."/>
            <person name="Jaenicke S."/>
            <person name="Winkler A."/>
            <person name="Tauch A."/>
        </authorList>
    </citation>
    <scope>NUCLEOTIDE SEQUENCE [LARGE SCALE GENOMIC DNA]</scope>
    <source>
        <strain evidence="2 3">DSM 45634</strain>
    </source>
</reference>
<name>A0A0G3HE41_9CORY</name>
<keyword evidence="2" id="KW-0347">Helicase</keyword>
<reference evidence="3" key="2">
    <citation type="submission" date="2015-05" db="EMBL/GenBank/DDBJ databases">
        <title>Complete genome sequence of Corynebacterium uterequi DSM 45634, isolated from the uterus of a maiden mare.</title>
        <authorList>
            <person name="Ruckert C."/>
            <person name="Albersmeier A."/>
            <person name="Winkler A."/>
            <person name="Tauch A."/>
        </authorList>
    </citation>
    <scope>NUCLEOTIDE SEQUENCE [LARGE SCALE GENOMIC DNA]</scope>
    <source>
        <strain evidence="3">DSM 45634</strain>
    </source>
</reference>
<dbReference type="PANTHER" id="PTHR43384:SF11">
    <property type="entry name" value="SEPTUM SITE DETERMINING PROTEIN"/>
    <property type="match status" value="1"/>
</dbReference>
<dbReference type="PANTHER" id="PTHR43384">
    <property type="entry name" value="SEPTUM SITE-DETERMINING PROTEIN MIND HOMOLOG, CHLOROPLASTIC-RELATED"/>
    <property type="match status" value="1"/>
</dbReference>
<gene>
    <name evidence="2" type="ORF">CUTER_00885</name>
</gene>
<dbReference type="AlphaFoldDB" id="A0A0G3HE41"/>
<dbReference type="GO" id="GO:0005829">
    <property type="term" value="C:cytosol"/>
    <property type="evidence" value="ECO:0007669"/>
    <property type="project" value="TreeGrafter"/>
</dbReference>
<dbReference type="Proteomes" id="UP000035548">
    <property type="component" value="Chromosome"/>
</dbReference>
<dbReference type="RefSeq" id="WP_144412217.1">
    <property type="nucleotide sequence ID" value="NZ_CP011546.1"/>
</dbReference>
<proteinExistence type="predicted"/>
<dbReference type="NCBIfam" id="TIGR03815">
    <property type="entry name" value="CpaE_hom_Actino"/>
    <property type="match status" value="1"/>
</dbReference>
<keyword evidence="3" id="KW-1185">Reference proteome</keyword>
<dbReference type="PATRIC" id="fig|1072256.5.peg.166"/>
<dbReference type="SUPFAM" id="SSF52540">
    <property type="entry name" value="P-loop containing nucleoside triphosphate hydrolases"/>
    <property type="match status" value="1"/>
</dbReference>
<keyword evidence="2" id="KW-0067">ATP-binding</keyword>
<dbReference type="Gene3D" id="3.40.50.300">
    <property type="entry name" value="P-loop containing nucleotide triphosphate hydrolases"/>
    <property type="match status" value="1"/>
</dbReference>
<dbReference type="STRING" id="1072256.CUTER_00885"/>
<dbReference type="InterPro" id="IPR027417">
    <property type="entry name" value="P-loop_NTPase"/>
</dbReference>
<dbReference type="GO" id="GO:0005524">
    <property type="term" value="F:ATP binding"/>
    <property type="evidence" value="ECO:0007669"/>
    <property type="project" value="TreeGrafter"/>
</dbReference>
<dbReference type="Pfam" id="PF26563">
    <property type="entry name" value="Rv3660c_N"/>
    <property type="match status" value="1"/>
</dbReference>
<dbReference type="OrthoDB" id="3252838at2"/>
<dbReference type="EMBL" id="CP011546">
    <property type="protein sequence ID" value="AKK10198.1"/>
    <property type="molecule type" value="Genomic_DNA"/>
</dbReference>
<dbReference type="GO" id="GO:0009898">
    <property type="term" value="C:cytoplasmic side of plasma membrane"/>
    <property type="evidence" value="ECO:0007669"/>
    <property type="project" value="TreeGrafter"/>
</dbReference>
<evidence type="ECO:0000259" key="1">
    <source>
        <dbReference type="Pfam" id="PF26563"/>
    </source>
</evidence>
<sequence length="399" mass="40692">MGYPQPGGHVLAERLTVRHGEAMTTRHTAYLLLITGDDTVAGEARRLAAAASREVVELAASATSADVARHLTRAAAALIDAEAATRHADAIAGAQCPAYLLGVDSAPLDLTVALDCRAREAFVLPQDAETLLVRLGELPDTPPSPGSRAAPPPVRADVVALCGSAGGAGTSVLAAAVARRAAHRAPGRPITLIDADARSGGVDLLLGCEDAAGPRWPDLAGSAVIPGAATIRAEDLWRALPQDASGVALLTSSRGFLADPWQLDAAAVTTITRTLAQGDGLVVVDGGEPAWAEADVTIVVVPAEVRAASAAAAMCAQLRADKLDHGLIVRHRGWSGLTAKEVADVAHAEVLAELPTIPGLAKSCEVSGLPKVLPRALRQAADAVYAAVAGSGGRQGWRS</sequence>
<feature type="domain" description="Rv3660c-like CheY-like N-terminal" evidence="1">
    <location>
        <begin position="34"/>
        <end position="142"/>
    </location>
</feature>
<dbReference type="KEGG" id="cut:CUTER_00885"/>
<protein>
    <submittedName>
        <fullName evidence="2">Helicase/secretion neighborhood CpaE-like protein</fullName>
    </submittedName>
</protein>
<dbReference type="InterPro" id="IPR059050">
    <property type="entry name" value="Rv3660c_N"/>
</dbReference>
<evidence type="ECO:0000313" key="2">
    <source>
        <dbReference type="EMBL" id="AKK10198.1"/>
    </source>
</evidence>
<dbReference type="GO" id="GO:0016887">
    <property type="term" value="F:ATP hydrolysis activity"/>
    <property type="evidence" value="ECO:0007669"/>
    <property type="project" value="TreeGrafter"/>
</dbReference>
<keyword evidence="2" id="KW-0547">Nucleotide-binding</keyword>
<dbReference type="GO" id="GO:0051782">
    <property type="term" value="P:negative regulation of cell division"/>
    <property type="evidence" value="ECO:0007669"/>
    <property type="project" value="TreeGrafter"/>
</dbReference>